<feature type="region of interest" description="Disordered" evidence="1">
    <location>
        <begin position="401"/>
        <end position="423"/>
    </location>
</feature>
<gene>
    <name evidence="2" type="ORF">BMF94_3323</name>
</gene>
<feature type="region of interest" description="Disordered" evidence="1">
    <location>
        <begin position="493"/>
        <end position="531"/>
    </location>
</feature>
<evidence type="ECO:0000313" key="3">
    <source>
        <dbReference type="Proteomes" id="UP000237144"/>
    </source>
</evidence>
<feature type="compositionally biased region" description="Acidic residues" evidence="1">
    <location>
        <begin position="182"/>
        <end position="200"/>
    </location>
</feature>
<comment type="caution">
    <text evidence="2">The sequence shown here is derived from an EMBL/GenBank/DDBJ whole genome shotgun (WGS) entry which is preliminary data.</text>
</comment>
<feature type="compositionally biased region" description="Basic residues" evidence="1">
    <location>
        <begin position="222"/>
        <end position="238"/>
    </location>
</feature>
<dbReference type="STRING" id="741276.A0A2S5BAJ0"/>
<evidence type="ECO:0000313" key="2">
    <source>
        <dbReference type="EMBL" id="POY73783.1"/>
    </source>
</evidence>
<dbReference type="EMBL" id="PJQD01000035">
    <property type="protein sequence ID" value="POY73783.1"/>
    <property type="molecule type" value="Genomic_DNA"/>
</dbReference>
<organism evidence="2 3">
    <name type="scientific">Rhodotorula taiwanensis</name>
    <dbReference type="NCBI Taxonomy" id="741276"/>
    <lineage>
        <taxon>Eukaryota</taxon>
        <taxon>Fungi</taxon>
        <taxon>Dikarya</taxon>
        <taxon>Basidiomycota</taxon>
        <taxon>Pucciniomycotina</taxon>
        <taxon>Microbotryomycetes</taxon>
        <taxon>Sporidiobolales</taxon>
        <taxon>Sporidiobolaceae</taxon>
        <taxon>Rhodotorula</taxon>
    </lineage>
</organism>
<feature type="compositionally biased region" description="Low complexity" evidence="1">
    <location>
        <begin position="109"/>
        <end position="124"/>
    </location>
</feature>
<dbReference type="Proteomes" id="UP000237144">
    <property type="component" value="Unassembled WGS sequence"/>
</dbReference>
<dbReference type="AlphaFoldDB" id="A0A2S5BAJ0"/>
<feature type="compositionally biased region" description="Polar residues" evidence="1">
    <location>
        <begin position="297"/>
        <end position="307"/>
    </location>
</feature>
<accession>A0A2S5BAJ0</accession>
<proteinExistence type="predicted"/>
<dbReference type="OrthoDB" id="74813at2759"/>
<evidence type="ECO:0000256" key="1">
    <source>
        <dbReference type="SAM" id="MobiDB-lite"/>
    </source>
</evidence>
<sequence length="662" mass="70146">MSATQHPPARIRIVTHPPLDPLRAWLPLPTAADGLVTIQRLLEDVRNLLTGRPSLSAELQGFALLPSSPLSVLDPINDILDIHASTKAPVAARSAAQIALPASPPPASTPQRSSSGSPPAVLSSKRPLPNGKAPEIAAVGPSKRARRDSVSSTASSSGASSPSSSSSSSSSSRDSSSSSDSSDSEDSTDESSDASSDEAESAPTRAAQDDERVPVPPGSGQRRTKKRNLRKRTLRKARARDARAAAANSVPPAASTSKIPDAPTPPVLEKSAAPVVTASLKQSQSFKARDPYGGFDSTPSKQRNGSQKEALLRRPSTPVETGSKPGKSKIGAGGGRKIVAADSLFYRAPQPAELGSRPVMPTPRKAPSPSYRPTSPNVSYQAEPRPAAPDMIALIENEIQKAPTPSSPAPNGTRAPLFVQPSKRRDLPKHVLVTKVNVEAKNWQPGVGHRVEGTSGAYSETLAPKEHAVQAYGMPQRTAQGPVVSQQVAPESLAPKPVAPKRDAPKQVELEQPTPVANRPRTAASTALDADAVSARWDSLPSAEKGSAKRGDLIAIKLLELDPVTFMPTVSLKYGTLLAPAQVHSLRIELHPLCRAALDAAAEAAYQAEEEEAQYMMDDDEFYGQYKEKPKFGQDLLEEQEQEDSTIWEGDWEGLDVRSLAA</sequence>
<feature type="compositionally biased region" description="Polar residues" evidence="1">
    <location>
        <begin position="371"/>
        <end position="380"/>
    </location>
</feature>
<feature type="region of interest" description="Disordered" evidence="1">
    <location>
        <begin position="349"/>
        <end position="383"/>
    </location>
</feature>
<name>A0A2S5BAJ0_9BASI</name>
<feature type="region of interest" description="Disordered" evidence="1">
    <location>
        <begin position="100"/>
        <end position="335"/>
    </location>
</feature>
<reference evidence="2 3" key="1">
    <citation type="journal article" date="2018" name="Front. Microbiol.">
        <title>Prospects for Fungal Bioremediation of Acidic Radioactive Waste Sites: Characterization and Genome Sequence of Rhodotorula taiwanensis MD1149.</title>
        <authorList>
            <person name="Tkavc R."/>
            <person name="Matrosova V.Y."/>
            <person name="Grichenko O.E."/>
            <person name="Gostincar C."/>
            <person name="Volpe R.P."/>
            <person name="Klimenkova P."/>
            <person name="Gaidamakova E.K."/>
            <person name="Zhou C.E."/>
            <person name="Stewart B.J."/>
            <person name="Lyman M.G."/>
            <person name="Malfatti S.A."/>
            <person name="Rubinfeld B."/>
            <person name="Courtot M."/>
            <person name="Singh J."/>
            <person name="Dalgard C.L."/>
            <person name="Hamilton T."/>
            <person name="Frey K.G."/>
            <person name="Gunde-Cimerman N."/>
            <person name="Dugan L."/>
            <person name="Daly M.J."/>
        </authorList>
    </citation>
    <scope>NUCLEOTIDE SEQUENCE [LARGE SCALE GENOMIC DNA]</scope>
    <source>
        <strain evidence="2 3">MD1149</strain>
    </source>
</reference>
<keyword evidence="3" id="KW-1185">Reference proteome</keyword>
<protein>
    <submittedName>
        <fullName evidence="2">Uncharacterized protein</fullName>
    </submittedName>
</protein>
<feature type="compositionally biased region" description="Basic and acidic residues" evidence="1">
    <location>
        <begin position="500"/>
        <end position="509"/>
    </location>
</feature>
<feature type="compositionally biased region" description="Low complexity" evidence="1">
    <location>
        <begin position="150"/>
        <end position="181"/>
    </location>
</feature>